<name>A0AAV5QQE8_9ASCO</name>
<feature type="compositionally biased region" description="Basic and acidic residues" evidence="1">
    <location>
        <begin position="69"/>
        <end position="89"/>
    </location>
</feature>
<feature type="region of interest" description="Disordered" evidence="1">
    <location>
        <begin position="466"/>
        <end position="518"/>
    </location>
</feature>
<feature type="region of interest" description="Disordered" evidence="1">
    <location>
        <begin position="381"/>
        <end position="424"/>
    </location>
</feature>
<feature type="compositionally biased region" description="Basic and acidic residues" evidence="1">
    <location>
        <begin position="469"/>
        <end position="480"/>
    </location>
</feature>
<feature type="compositionally biased region" description="Polar residues" evidence="1">
    <location>
        <begin position="382"/>
        <end position="391"/>
    </location>
</feature>
<evidence type="ECO:0000313" key="3">
    <source>
        <dbReference type="Proteomes" id="UP001360560"/>
    </source>
</evidence>
<sequence length="518" mass="58203">MSLMEPEGSVTDTSFEREQNMETKEIISFETENGQNVDMGIEFTDKHTDYANKYEQLIDSALYNDKEGITEDEDYQKSDSKRGKEKLPNEYDEVPDATNNKDTDLLFSNAIELVSENHSSSSPVFGAIKSGTDQTYDVAECDEGTDYDDVMIYKETASPAPYNDQISASQIYLEYPVVLSYEGGEYLGFRMRSGSQFAAHNQMPRVFDDAKIIYQKMELFFPSLRSGFISLGCPLSTAYELVLDFPDLGLALGEDNIYCMEVCFSDIVSLFNRLNSNSSNGSGVSTINIRITTKARFSSQFNRLLEIMNRDKGFDEVSKSRTKAQGELDKQISPSNQSEEIYKSMRAQEVEVIDLSDNEEGKHEDNALLIDDIVESSDKFTIPTTNSSRTNELSELKENVPAESSNSPESQIHAEIGENKQNEMVEDVEYDDIEECLKSDDDLSAKVIDVTTYDGNNREDALAALSSEELEKDRKSETHDLPGNGVGDEIDPSSFPKKRNYENDAMDEGHIDDKKPKI</sequence>
<feature type="region of interest" description="Disordered" evidence="1">
    <location>
        <begin position="69"/>
        <end position="101"/>
    </location>
</feature>
<comment type="caution">
    <text evidence="2">The sequence shown here is derived from an EMBL/GenBank/DDBJ whole genome shotgun (WGS) entry which is preliminary data.</text>
</comment>
<protein>
    <recommendedName>
        <fullName evidence="4">Reduced meiotic recombination protein 1</fullName>
    </recommendedName>
</protein>
<evidence type="ECO:0008006" key="4">
    <source>
        <dbReference type="Google" id="ProtNLM"/>
    </source>
</evidence>
<gene>
    <name evidence="2" type="ORF">DASC09_044900</name>
</gene>
<proteinExistence type="predicted"/>
<dbReference type="Pfam" id="PF10336">
    <property type="entry name" value="DUF2420"/>
    <property type="match status" value="1"/>
</dbReference>
<dbReference type="GeneID" id="90075140"/>
<organism evidence="2 3">
    <name type="scientific">Saccharomycopsis crataegensis</name>
    <dbReference type="NCBI Taxonomy" id="43959"/>
    <lineage>
        <taxon>Eukaryota</taxon>
        <taxon>Fungi</taxon>
        <taxon>Dikarya</taxon>
        <taxon>Ascomycota</taxon>
        <taxon>Saccharomycotina</taxon>
        <taxon>Saccharomycetes</taxon>
        <taxon>Saccharomycopsidaceae</taxon>
        <taxon>Saccharomycopsis</taxon>
    </lineage>
</organism>
<feature type="compositionally biased region" description="Basic and acidic residues" evidence="1">
    <location>
        <begin position="499"/>
        <end position="518"/>
    </location>
</feature>
<dbReference type="EMBL" id="BTFZ01000011">
    <property type="protein sequence ID" value="GMM37165.1"/>
    <property type="molecule type" value="Genomic_DNA"/>
</dbReference>
<evidence type="ECO:0000313" key="2">
    <source>
        <dbReference type="EMBL" id="GMM37165.1"/>
    </source>
</evidence>
<dbReference type="Proteomes" id="UP001360560">
    <property type="component" value="Unassembled WGS sequence"/>
</dbReference>
<feature type="region of interest" description="Disordered" evidence="1">
    <location>
        <begin position="1"/>
        <end position="21"/>
    </location>
</feature>
<evidence type="ECO:0000256" key="1">
    <source>
        <dbReference type="SAM" id="MobiDB-lite"/>
    </source>
</evidence>
<dbReference type="InterPro" id="IPR018822">
    <property type="entry name" value="UPF0646"/>
</dbReference>
<accession>A0AAV5QQE8</accession>
<reference evidence="2 3" key="1">
    <citation type="journal article" date="2023" name="Elife">
        <title>Identification of key yeast species and microbe-microbe interactions impacting larval growth of Drosophila in the wild.</title>
        <authorList>
            <person name="Mure A."/>
            <person name="Sugiura Y."/>
            <person name="Maeda R."/>
            <person name="Honda K."/>
            <person name="Sakurai N."/>
            <person name="Takahashi Y."/>
            <person name="Watada M."/>
            <person name="Katoh T."/>
            <person name="Gotoh A."/>
            <person name="Gotoh Y."/>
            <person name="Taniguchi I."/>
            <person name="Nakamura K."/>
            <person name="Hayashi T."/>
            <person name="Katayama T."/>
            <person name="Uemura T."/>
            <person name="Hattori Y."/>
        </authorList>
    </citation>
    <scope>NUCLEOTIDE SEQUENCE [LARGE SCALE GENOMIC DNA]</scope>
    <source>
        <strain evidence="2 3">SC-9</strain>
    </source>
</reference>
<keyword evidence="3" id="KW-1185">Reference proteome</keyword>
<dbReference type="AlphaFoldDB" id="A0AAV5QQE8"/>
<dbReference type="RefSeq" id="XP_064854161.1">
    <property type="nucleotide sequence ID" value="XM_064998089.1"/>
</dbReference>